<evidence type="ECO:0000313" key="15">
    <source>
        <dbReference type="Proteomes" id="UP000292136"/>
    </source>
</evidence>
<dbReference type="EC" id="2.4.99.23" evidence="10"/>
<dbReference type="Pfam" id="PF01075">
    <property type="entry name" value="Glyco_transf_9"/>
    <property type="match status" value="1"/>
</dbReference>
<evidence type="ECO:0000256" key="4">
    <source>
        <dbReference type="ARBA" id="ARBA00022519"/>
    </source>
</evidence>
<keyword evidence="8" id="KW-0472">Membrane</keyword>
<evidence type="ECO:0000256" key="9">
    <source>
        <dbReference type="ARBA" id="ARBA00043995"/>
    </source>
</evidence>
<evidence type="ECO:0000256" key="1">
    <source>
        <dbReference type="ARBA" id="ARBA00004515"/>
    </source>
</evidence>
<keyword evidence="6" id="KW-0808">Transferase</keyword>
<dbReference type="PANTHER" id="PTHR30160:SF19">
    <property type="entry name" value="LIPOPOLYSACCHARIDE HEPTOSYLTRANSFERASE 1"/>
    <property type="match status" value="1"/>
</dbReference>
<dbReference type="InterPro" id="IPR051199">
    <property type="entry name" value="LPS_LOS_Heptosyltrfase"/>
</dbReference>
<keyword evidence="4" id="KW-0997">Cell inner membrane</keyword>
<evidence type="ECO:0000256" key="6">
    <source>
        <dbReference type="ARBA" id="ARBA00022679"/>
    </source>
</evidence>
<keyword evidence="5" id="KW-0328">Glycosyltransferase</keyword>
<dbReference type="NCBIfam" id="TIGR02193">
    <property type="entry name" value="heptsyl_trn_I"/>
    <property type="match status" value="1"/>
</dbReference>
<proteinExistence type="inferred from homology"/>
<reference evidence="14 15" key="1">
    <citation type="submission" date="2019-02" db="EMBL/GenBank/DDBJ databases">
        <title>Genomic Encyclopedia of Type Strains, Phase IV (KMG-IV): sequencing the most valuable type-strain genomes for metagenomic binning, comparative biology and taxonomic classification.</title>
        <authorList>
            <person name="Goeker M."/>
        </authorList>
    </citation>
    <scope>NUCLEOTIDE SEQUENCE [LARGE SCALE GENOMIC DNA]</scope>
    <source>
        <strain evidence="14 15">DSM 21223</strain>
    </source>
</reference>
<evidence type="ECO:0000256" key="2">
    <source>
        <dbReference type="ARBA" id="ARBA00004713"/>
    </source>
</evidence>
<evidence type="ECO:0000256" key="12">
    <source>
        <dbReference type="ARBA" id="ARBA00044330"/>
    </source>
</evidence>
<evidence type="ECO:0000256" key="8">
    <source>
        <dbReference type="ARBA" id="ARBA00023136"/>
    </source>
</evidence>
<comment type="pathway">
    <text evidence="2">Bacterial outer membrane biogenesis; LPS core biosynthesis.</text>
</comment>
<dbReference type="EMBL" id="SHKM01000002">
    <property type="protein sequence ID" value="RZT76844.1"/>
    <property type="molecule type" value="Genomic_DNA"/>
</dbReference>
<comment type="caution">
    <text evidence="14">The sequence shown here is derived from an EMBL/GenBank/DDBJ whole genome shotgun (WGS) entry which is preliminary data.</text>
</comment>
<keyword evidence="7" id="KW-0448">Lipopolysaccharide biosynthesis</keyword>
<protein>
    <recommendedName>
        <fullName evidence="11">Lipopolysaccharide heptosyltransferase 1</fullName>
        <ecNumber evidence="10">2.4.99.23</ecNumber>
    </recommendedName>
    <alternativeName>
        <fullName evidence="12">ADP-heptose:lipopolysaccharide heptosyltransferase I</fullName>
    </alternativeName>
</protein>
<gene>
    <name evidence="14" type="ORF">EV678_2727</name>
</gene>
<evidence type="ECO:0000256" key="5">
    <source>
        <dbReference type="ARBA" id="ARBA00022676"/>
    </source>
</evidence>
<evidence type="ECO:0000256" key="3">
    <source>
        <dbReference type="ARBA" id="ARBA00022475"/>
    </source>
</evidence>
<accession>A0ABY0INP2</accession>
<dbReference type="CDD" id="cd03789">
    <property type="entry name" value="GT9_LPS_heptosyltransferase"/>
    <property type="match status" value="1"/>
</dbReference>
<comment type="subcellular location">
    <subcellularLocation>
        <location evidence="1">Cell inner membrane</location>
        <topology evidence="1">Peripheral membrane protein</topology>
        <orientation evidence="1">Cytoplasmic side</orientation>
    </subcellularLocation>
</comment>
<evidence type="ECO:0000256" key="13">
    <source>
        <dbReference type="ARBA" id="ARBA00049201"/>
    </source>
</evidence>
<dbReference type="Proteomes" id="UP000292136">
    <property type="component" value="Unassembled WGS sequence"/>
</dbReference>
<dbReference type="SUPFAM" id="SSF53756">
    <property type="entry name" value="UDP-Glycosyltransferase/glycogen phosphorylase"/>
    <property type="match status" value="1"/>
</dbReference>
<organism evidence="14 15">
    <name type="scientific">Azospira oryzae</name>
    <dbReference type="NCBI Taxonomy" id="146939"/>
    <lineage>
        <taxon>Bacteria</taxon>
        <taxon>Pseudomonadati</taxon>
        <taxon>Pseudomonadota</taxon>
        <taxon>Betaproteobacteria</taxon>
        <taxon>Rhodocyclales</taxon>
        <taxon>Rhodocyclaceae</taxon>
        <taxon>Azospira</taxon>
    </lineage>
</organism>
<evidence type="ECO:0000256" key="11">
    <source>
        <dbReference type="ARBA" id="ARBA00044190"/>
    </source>
</evidence>
<evidence type="ECO:0000256" key="10">
    <source>
        <dbReference type="ARBA" id="ARBA00044041"/>
    </source>
</evidence>
<evidence type="ECO:0000313" key="14">
    <source>
        <dbReference type="EMBL" id="RZT76844.1"/>
    </source>
</evidence>
<name>A0ABY0INP2_9RHOO</name>
<evidence type="ECO:0000256" key="7">
    <source>
        <dbReference type="ARBA" id="ARBA00022985"/>
    </source>
</evidence>
<dbReference type="Gene3D" id="3.40.50.2000">
    <property type="entry name" value="Glycogen Phosphorylase B"/>
    <property type="match status" value="2"/>
</dbReference>
<comment type="similarity">
    <text evidence="9">Belongs to the glycosyltransferase 9 family.</text>
</comment>
<dbReference type="PANTHER" id="PTHR30160">
    <property type="entry name" value="TETRAACYLDISACCHARIDE 4'-KINASE-RELATED"/>
    <property type="match status" value="1"/>
</dbReference>
<dbReference type="InterPro" id="IPR011908">
    <property type="entry name" value="LipoPS_heptosylTferase-I"/>
</dbReference>
<keyword evidence="15" id="KW-1185">Reference proteome</keyword>
<dbReference type="InterPro" id="IPR002201">
    <property type="entry name" value="Glyco_trans_9"/>
</dbReference>
<keyword evidence="3" id="KW-1003">Cell membrane</keyword>
<dbReference type="RefSeq" id="WP_014235518.1">
    <property type="nucleotide sequence ID" value="NZ_SHKM01000002.1"/>
</dbReference>
<sequence length="323" mass="35329">MPQILMVKTSSMGDLVHNCPAVTDILARFPEARIDWVAEEAYVPIPSLHPGVRRVIPIAWRRWRKQLGQRHAWQEMGEFRRALQAQAYDFVLDSQGLLKSAAVDKLARLAPGGRIVGGDARSIKEPFAARFYDLRLPIKWSRHVVDRCRAVAAGALGYDLDTPPRYGIQAEPLVADWLPSQPYAVLMHAASRPPKLWAEEHWVALGQRLARDGIVAALPWGSPEERQRSERLGARLPGSFIPPLMDLGTAGRFLAGARVVVGLDTGFTHFAAALGRPTVGIFCDSDSVQAAVFGDAFCESYGQKGAPPSLATILDAVERALAG</sequence>
<comment type="catalytic activity">
    <reaction evidence="13">
        <text>an alpha-Kdo-(2-&gt;4)-alpha-Kdo-(2-&gt;6)-lipid A + ADP-L-glycero-beta-D-manno-heptose = an L-alpha-D-Hep-(1-&gt;5)-[alpha-Kdo-(2-&gt;4)]-alpha-Kdo-(2-&gt;6)-lipid A + ADP + H(+)</text>
        <dbReference type="Rhea" id="RHEA:74067"/>
        <dbReference type="ChEBI" id="CHEBI:15378"/>
        <dbReference type="ChEBI" id="CHEBI:61506"/>
        <dbReference type="ChEBI" id="CHEBI:176431"/>
        <dbReference type="ChEBI" id="CHEBI:193068"/>
        <dbReference type="ChEBI" id="CHEBI:456216"/>
        <dbReference type="EC" id="2.4.99.23"/>
    </reaction>
</comment>